<keyword evidence="1" id="KW-1133">Transmembrane helix</keyword>
<dbReference type="AlphaFoldDB" id="A0A1I0TYV4"/>
<dbReference type="EMBL" id="FOJN01000011">
    <property type="protein sequence ID" value="SFA56965.1"/>
    <property type="molecule type" value="Genomic_DNA"/>
</dbReference>
<gene>
    <name evidence="2" type="ORF">SAMN05444374_11145</name>
</gene>
<keyword evidence="1" id="KW-0472">Membrane</keyword>
<accession>A0A1I0TYV4</accession>
<keyword evidence="1" id="KW-0812">Transmembrane</keyword>
<feature type="transmembrane region" description="Helical" evidence="1">
    <location>
        <begin position="85"/>
        <end position="108"/>
    </location>
</feature>
<evidence type="ECO:0000313" key="2">
    <source>
        <dbReference type="EMBL" id="SFA56965.1"/>
    </source>
</evidence>
<reference evidence="2 3" key="1">
    <citation type="submission" date="2016-10" db="EMBL/GenBank/DDBJ databases">
        <authorList>
            <person name="de Groot N.N."/>
        </authorList>
    </citation>
    <scope>NUCLEOTIDE SEQUENCE [LARGE SCALE GENOMIC DNA]</scope>
    <source>
        <strain evidence="2 3">DSM 44908</strain>
    </source>
</reference>
<feature type="transmembrane region" description="Helical" evidence="1">
    <location>
        <begin position="14"/>
        <end position="39"/>
    </location>
</feature>
<proteinExistence type="predicted"/>
<dbReference type="Proteomes" id="UP000182054">
    <property type="component" value="Unassembled WGS sequence"/>
</dbReference>
<evidence type="ECO:0000256" key="1">
    <source>
        <dbReference type="SAM" id="Phobius"/>
    </source>
</evidence>
<name>A0A1I0TYV4_9NOCA</name>
<evidence type="ECO:0000313" key="3">
    <source>
        <dbReference type="Proteomes" id="UP000182054"/>
    </source>
</evidence>
<sequence>MVQRRDCLASVTKLVGWTALFGAVLGAVLLGALGVAFYATGRNDSVVYEGSVAEANEAFTGPSFIELNPFFRDATNWWTQLWLPWWSFPLIGAATGAVVATLLALARVRVVRTRRER</sequence>
<organism evidence="2 3">
    <name type="scientific">Rhodococcoides kroppenstedtii</name>
    <dbReference type="NCBI Taxonomy" id="293050"/>
    <lineage>
        <taxon>Bacteria</taxon>
        <taxon>Bacillati</taxon>
        <taxon>Actinomycetota</taxon>
        <taxon>Actinomycetes</taxon>
        <taxon>Mycobacteriales</taxon>
        <taxon>Nocardiaceae</taxon>
        <taxon>Rhodococcoides</taxon>
    </lineage>
</organism>
<protein>
    <submittedName>
        <fullName evidence="2">Uncharacterized protein</fullName>
    </submittedName>
</protein>